<dbReference type="Gene3D" id="3.50.50.60">
    <property type="entry name" value="FAD/NAD(P)-binding domain"/>
    <property type="match status" value="2"/>
</dbReference>
<dbReference type="PANTHER" id="PTHR43429">
    <property type="entry name" value="PYRIDINE NUCLEOTIDE-DISULFIDE OXIDOREDUCTASE DOMAIN-CONTAINING"/>
    <property type="match status" value="1"/>
</dbReference>
<name>A0A857DK37_9FIRM</name>
<dbReference type="InterPro" id="IPR023753">
    <property type="entry name" value="FAD/NAD-binding_dom"/>
</dbReference>
<dbReference type="InterPro" id="IPR032836">
    <property type="entry name" value="DsrE2-like"/>
</dbReference>
<evidence type="ECO:0000313" key="8">
    <source>
        <dbReference type="EMBL" id="QHA01297.1"/>
    </source>
</evidence>
<evidence type="ECO:0000256" key="4">
    <source>
        <dbReference type="ARBA" id="ARBA00022827"/>
    </source>
</evidence>
<protein>
    <submittedName>
        <fullName evidence="8">CoA-disulfide reductase</fullName>
        <ecNumber evidence="8">1.8.1.14</ecNumber>
    </submittedName>
</protein>
<keyword evidence="5 8" id="KW-0560">Oxidoreductase</keyword>
<evidence type="ECO:0000256" key="3">
    <source>
        <dbReference type="ARBA" id="ARBA00022630"/>
    </source>
</evidence>
<evidence type="ECO:0000256" key="6">
    <source>
        <dbReference type="ARBA" id="ARBA00023284"/>
    </source>
</evidence>
<sequence length="819" mass="89622">MRKKIVIVGGVAGGATTAARLRRLDEKSEIVIFERGEHISFANCGLPYFIGGVIKGRDKLLVQTVKGMTNRFNLDIRTKSEVIAINRQDKKIQVKNLDTGVVYEESYDILILSPGASPIVPGIEGSTGNPRVFSLRTIPDAEAIDSYIDQNQAKTAVVVGGGFIGLEMAENLKERNLDVYLVEATDQVQPSLDYEIASLLHTHLREKGVRMILKDSVVKLEGSKVYLQSSQEIEADMIVMAIGVRPENMLAVQAGLETGERGAIRVNGYLQTSDENIYAIGDAIEVKNYVTGLPTNIPLAWPANRQGRLLADNLYGNRKPYRGTLGTSVAKVFDLTAASTGINEKTAAKMGIPYRVIHIHPNSHAGYYPGSTVLDMKMVFTEDGKILGAQAVGRKGAEKRIDVIATAIKGNLTVYDLQDLELAYAPPYSSGKDPVNMIGYAAANLLDHMVKTVQYHEIDDIVAAGNILVDVRQPEEVELGKINGSINIPLPELRKRLGELPKDKPVYLTCQIGLRGYIAARILQQHGYDPINLDGGFRTYTSVYWAVEKKDKGAVKVDDTGKAFTESPEAKIAADKVIDCCGLQCPGPIKQVFENMKLLEGGQVLEILVTDPGFARDIEAWCSKTGNTLLKTELNGDYLKAYLRKGSVKPADQPQVNVVVEEKPKSATLIVFEQNMDKALASFIIATGAASMGKEVTMFFTFWGLNILKKHDAPKVSKDSLEKAFGIMMPRGPRKLPISNMNMGGMGARMIKYVMKKKNVDSLEELLHNAMKMGIKIVACSMSMDVMGIKKEELIDGVEIGGVATMLAKSEESNLNLFF</sequence>
<dbReference type="CDD" id="cd01524">
    <property type="entry name" value="RHOD_Pyr_redox"/>
    <property type="match status" value="1"/>
</dbReference>
<dbReference type="Pfam" id="PF02852">
    <property type="entry name" value="Pyr_redox_dim"/>
    <property type="match status" value="1"/>
</dbReference>
<dbReference type="SUPFAM" id="SSF51905">
    <property type="entry name" value="FAD/NAD(P)-binding domain"/>
    <property type="match status" value="1"/>
</dbReference>
<dbReference type="Pfam" id="PF00581">
    <property type="entry name" value="Rhodanese"/>
    <property type="match status" value="1"/>
</dbReference>
<dbReference type="InterPro" id="IPR004099">
    <property type="entry name" value="Pyr_nucl-diS_OxRdtase_dimer"/>
</dbReference>
<evidence type="ECO:0000313" key="9">
    <source>
        <dbReference type="Proteomes" id="UP000430508"/>
    </source>
</evidence>
<keyword evidence="4" id="KW-0274">FAD</keyword>
<dbReference type="InterPro" id="IPR050260">
    <property type="entry name" value="FAD-bd_OxRdtase"/>
</dbReference>
<dbReference type="Pfam" id="PF01206">
    <property type="entry name" value="TusA"/>
    <property type="match status" value="1"/>
</dbReference>
<evidence type="ECO:0000256" key="1">
    <source>
        <dbReference type="ARBA" id="ARBA00001974"/>
    </source>
</evidence>
<gene>
    <name evidence="8" type="ORF">GQ588_11925</name>
</gene>
<dbReference type="Pfam" id="PF07992">
    <property type="entry name" value="Pyr_redox_2"/>
    <property type="match status" value="1"/>
</dbReference>
<dbReference type="AlphaFoldDB" id="A0A857DK37"/>
<dbReference type="NCBIfam" id="NF010037">
    <property type="entry name" value="PRK13512.1"/>
    <property type="match status" value="1"/>
</dbReference>
<dbReference type="PANTHER" id="PTHR43429:SF1">
    <property type="entry name" value="NAD(P)H SULFUR OXIDOREDUCTASE (COA-DEPENDENT)"/>
    <property type="match status" value="1"/>
</dbReference>
<dbReference type="EC" id="1.8.1.14" evidence="8"/>
<evidence type="ECO:0000259" key="7">
    <source>
        <dbReference type="PROSITE" id="PS50206"/>
    </source>
</evidence>
<dbReference type="GO" id="GO:0050451">
    <property type="term" value="F:CoA-disulfide reductase (NADPH) activity"/>
    <property type="evidence" value="ECO:0007669"/>
    <property type="project" value="UniProtKB-EC"/>
</dbReference>
<dbReference type="SUPFAM" id="SSF55424">
    <property type="entry name" value="FAD/NAD-linked reductases, dimerisation (C-terminal) domain"/>
    <property type="match status" value="1"/>
</dbReference>
<dbReference type="SUPFAM" id="SSF64307">
    <property type="entry name" value="SirA-like"/>
    <property type="match status" value="1"/>
</dbReference>
<dbReference type="InterPro" id="IPR016156">
    <property type="entry name" value="FAD/NAD-linked_Rdtase_dimer_sf"/>
</dbReference>
<dbReference type="PROSITE" id="PS50206">
    <property type="entry name" value="RHODANESE_3"/>
    <property type="match status" value="1"/>
</dbReference>
<dbReference type="PRINTS" id="PR00411">
    <property type="entry name" value="PNDRDTASEI"/>
</dbReference>
<dbReference type="SUPFAM" id="SSF52821">
    <property type="entry name" value="Rhodanese/Cell cycle control phosphatase"/>
    <property type="match status" value="1"/>
</dbReference>
<dbReference type="Proteomes" id="UP000430508">
    <property type="component" value="Chromosome"/>
</dbReference>
<evidence type="ECO:0000256" key="2">
    <source>
        <dbReference type="ARBA" id="ARBA00009130"/>
    </source>
</evidence>
<organism evidence="8 9">
    <name type="scientific">Dehalobacter restrictus</name>
    <dbReference type="NCBI Taxonomy" id="55583"/>
    <lineage>
        <taxon>Bacteria</taxon>
        <taxon>Bacillati</taxon>
        <taxon>Bacillota</taxon>
        <taxon>Clostridia</taxon>
        <taxon>Eubacteriales</taxon>
        <taxon>Desulfitobacteriaceae</taxon>
        <taxon>Dehalobacter</taxon>
    </lineage>
</organism>
<evidence type="ECO:0000256" key="5">
    <source>
        <dbReference type="ARBA" id="ARBA00023002"/>
    </source>
</evidence>
<comment type="cofactor">
    <cofactor evidence="1">
        <name>FAD</name>
        <dbReference type="ChEBI" id="CHEBI:57692"/>
    </cofactor>
</comment>
<dbReference type="InterPro" id="IPR036873">
    <property type="entry name" value="Rhodanese-like_dom_sf"/>
</dbReference>
<dbReference type="Gene3D" id="3.40.1260.10">
    <property type="entry name" value="DsrEFH-like"/>
    <property type="match status" value="1"/>
</dbReference>
<keyword evidence="6" id="KW-0676">Redox-active center</keyword>
<dbReference type="EMBL" id="CP046996">
    <property type="protein sequence ID" value="QHA01297.1"/>
    <property type="molecule type" value="Genomic_DNA"/>
</dbReference>
<accession>A0A857DK37</accession>
<dbReference type="RefSeq" id="WP_019225295.1">
    <property type="nucleotide sequence ID" value="NZ_CP046996.1"/>
</dbReference>
<comment type="similarity">
    <text evidence="2">Belongs to the class-III pyridine nucleotide-disulfide oxidoreductase family.</text>
</comment>
<dbReference type="InterPro" id="IPR001455">
    <property type="entry name" value="TusA-like"/>
</dbReference>
<dbReference type="Gene3D" id="3.30.110.40">
    <property type="entry name" value="TusA-like domain"/>
    <property type="match status" value="1"/>
</dbReference>
<dbReference type="InterPro" id="IPR001763">
    <property type="entry name" value="Rhodanese-like_dom"/>
</dbReference>
<dbReference type="InterPro" id="IPR036188">
    <property type="entry name" value="FAD/NAD-bd_sf"/>
</dbReference>
<keyword evidence="3" id="KW-0285">Flavoprotein</keyword>
<proteinExistence type="inferred from homology"/>
<reference evidence="8 9" key="1">
    <citation type="submission" date="2019-12" db="EMBL/GenBank/DDBJ databases">
        <title>Sequence classification of anaerobic respiratory reductive dehalogenases: First we see many, then we see few.</title>
        <authorList>
            <person name="Molenda O."/>
            <person name="Puentes Jacome L.A."/>
            <person name="Cao X."/>
            <person name="Nesbo C.L."/>
            <person name="Tang S."/>
            <person name="Morson N."/>
            <person name="Patron J."/>
            <person name="Lomheim L."/>
            <person name="Wishart D.S."/>
            <person name="Edwards E.A."/>
        </authorList>
    </citation>
    <scope>NUCLEOTIDE SEQUENCE [LARGE SCALE GENOMIC DNA]</scope>
    <source>
        <strain evidence="8 9">12DCA</strain>
    </source>
</reference>
<dbReference type="Gene3D" id="3.40.250.10">
    <property type="entry name" value="Rhodanese-like domain"/>
    <property type="match status" value="1"/>
</dbReference>
<dbReference type="SUPFAM" id="SSF75169">
    <property type="entry name" value="DsrEFH-like"/>
    <property type="match status" value="1"/>
</dbReference>
<dbReference type="Pfam" id="PF13686">
    <property type="entry name" value="DrsE_2"/>
    <property type="match status" value="1"/>
</dbReference>
<dbReference type="PRINTS" id="PR00368">
    <property type="entry name" value="FADPNR"/>
</dbReference>
<dbReference type="InterPro" id="IPR036868">
    <property type="entry name" value="TusA-like_sf"/>
</dbReference>
<feature type="domain" description="Rhodanese" evidence="7">
    <location>
        <begin position="467"/>
        <end position="549"/>
    </location>
</feature>
<dbReference type="InterPro" id="IPR027396">
    <property type="entry name" value="DsrEFH-like"/>
</dbReference>
<dbReference type="SMART" id="SM00450">
    <property type="entry name" value="RHOD"/>
    <property type="match status" value="1"/>
</dbReference>